<evidence type="ECO:0000313" key="2">
    <source>
        <dbReference type="Proteomes" id="UP001233999"/>
    </source>
</evidence>
<evidence type="ECO:0000313" key="1">
    <source>
        <dbReference type="EMBL" id="KAJ9588397.1"/>
    </source>
</evidence>
<dbReference type="Proteomes" id="UP001233999">
    <property type="component" value="Unassembled WGS sequence"/>
</dbReference>
<feature type="non-terminal residue" evidence="1">
    <location>
        <position position="62"/>
    </location>
</feature>
<protein>
    <submittedName>
        <fullName evidence="1">Uncharacterized protein</fullName>
    </submittedName>
</protein>
<organism evidence="1 2">
    <name type="scientific">Diploptera punctata</name>
    <name type="common">Pacific beetle cockroach</name>
    <dbReference type="NCBI Taxonomy" id="6984"/>
    <lineage>
        <taxon>Eukaryota</taxon>
        <taxon>Metazoa</taxon>
        <taxon>Ecdysozoa</taxon>
        <taxon>Arthropoda</taxon>
        <taxon>Hexapoda</taxon>
        <taxon>Insecta</taxon>
        <taxon>Pterygota</taxon>
        <taxon>Neoptera</taxon>
        <taxon>Polyneoptera</taxon>
        <taxon>Dictyoptera</taxon>
        <taxon>Blattodea</taxon>
        <taxon>Blaberoidea</taxon>
        <taxon>Blaberidae</taxon>
        <taxon>Diplopterinae</taxon>
        <taxon>Diploptera</taxon>
    </lineage>
</organism>
<reference evidence="1" key="1">
    <citation type="journal article" date="2023" name="IScience">
        <title>Live-bearing cockroach genome reveals convergent evolutionary mechanisms linked to viviparity in insects and beyond.</title>
        <authorList>
            <person name="Fouks B."/>
            <person name="Harrison M.C."/>
            <person name="Mikhailova A.A."/>
            <person name="Marchal E."/>
            <person name="English S."/>
            <person name="Carruthers M."/>
            <person name="Jennings E.C."/>
            <person name="Chiamaka E.L."/>
            <person name="Frigard R.A."/>
            <person name="Pippel M."/>
            <person name="Attardo G.M."/>
            <person name="Benoit J.B."/>
            <person name="Bornberg-Bauer E."/>
            <person name="Tobe S.S."/>
        </authorList>
    </citation>
    <scope>NUCLEOTIDE SEQUENCE</scope>
    <source>
        <strain evidence="1">Stay&amp;Tobe</strain>
    </source>
</reference>
<name>A0AAD7ZX88_DIPPU</name>
<keyword evidence="2" id="KW-1185">Reference proteome</keyword>
<reference evidence="1" key="2">
    <citation type="submission" date="2023-05" db="EMBL/GenBank/DDBJ databases">
        <authorList>
            <person name="Fouks B."/>
        </authorList>
    </citation>
    <scope>NUCLEOTIDE SEQUENCE</scope>
    <source>
        <strain evidence="1">Stay&amp;Tobe</strain>
        <tissue evidence="1">Testes</tissue>
    </source>
</reference>
<comment type="caution">
    <text evidence="1">The sequence shown here is derived from an EMBL/GenBank/DDBJ whole genome shotgun (WGS) entry which is preliminary data.</text>
</comment>
<dbReference type="EMBL" id="JASPKZ010005684">
    <property type="protein sequence ID" value="KAJ9588397.1"/>
    <property type="molecule type" value="Genomic_DNA"/>
</dbReference>
<feature type="non-terminal residue" evidence="1">
    <location>
        <position position="1"/>
    </location>
</feature>
<proteinExistence type="predicted"/>
<dbReference type="AlphaFoldDB" id="A0AAD7ZX88"/>
<accession>A0AAD7ZX88</accession>
<gene>
    <name evidence="1" type="ORF">L9F63_018239</name>
</gene>
<sequence length="62" mass="7563">TNIINEIMIFVDSICLMAWLTLNWRDLLLKYVRLVTMITSNKSKHYEHESYEEHYDMIKKLN</sequence>